<gene>
    <name evidence="1" type="ORF">FO440_05320</name>
</gene>
<keyword evidence="2" id="KW-1185">Reference proteome</keyword>
<evidence type="ECO:0000313" key="2">
    <source>
        <dbReference type="Proteomes" id="UP000318733"/>
    </source>
</evidence>
<sequence>MTVVELKEKLIAQINSIDDEMLLDSIARNLEFELEINNEPYILSQGEIDAVNEGLEQFKNGQWITNEESNRRVDEWLKKYDGQ</sequence>
<proteinExistence type="predicted"/>
<dbReference type="RefSeq" id="WP_144247179.1">
    <property type="nucleotide sequence ID" value="NZ_VLPK01000001.1"/>
</dbReference>
<comment type="caution">
    <text evidence="1">The sequence shown here is derived from an EMBL/GenBank/DDBJ whole genome shotgun (WGS) entry which is preliminary data.</text>
</comment>
<protein>
    <submittedName>
        <fullName evidence="1">Uncharacterized protein</fullName>
    </submittedName>
</protein>
<dbReference type="Proteomes" id="UP000318733">
    <property type="component" value="Unassembled WGS sequence"/>
</dbReference>
<dbReference type="OrthoDB" id="799572at2"/>
<accession>A0A556MUS3</accession>
<dbReference type="AlphaFoldDB" id="A0A556MUS3"/>
<name>A0A556MUS3_9SPHI</name>
<dbReference type="EMBL" id="VLPK01000001">
    <property type="protein sequence ID" value="TSJ43613.1"/>
    <property type="molecule type" value="Genomic_DNA"/>
</dbReference>
<reference evidence="1 2" key="1">
    <citation type="submission" date="2019-07" db="EMBL/GenBank/DDBJ databases">
        <authorList>
            <person name="Huq M.A."/>
        </authorList>
    </citation>
    <scope>NUCLEOTIDE SEQUENCE [LARGE SCALE GENOMIC DNA]</scope>
    <source>
        <strain evidence="1 2">MAH-19</strain>
    </source>
</reference>
<evidence type="ECO:0000313" key="1">
    <source>
        <dbReference type="EMBL" id="TSJ43613.1"/>
    </source>
</evidence>
<organism evidence="1 2">
    <name type="scientific">Mucilaginibacter corticis</name>
    <dbReference type="NCBI Taxonomy" id="2597670"/>
    <lineage>
        <taxon>Bacteria</taxon>
        <taxon>Pseudomonadati</taxon>
        <taxon>Bacteroidota</taxon>
        <taxon>Sphingobacteriia</taxon>
        <taxon>Sphingobacteriales</taxon>
        <taxon>Sphingobacteriaceae</taxon>
        <taxon>Mucilaginibacter</taxon>
    </lineage>
</organism>